<dbReference type="GeneID" id="90770713"/>
<feature type="domain" description="Big-1" evidence="9">
    <location>
        <begin position="1132"/>
        <end position="1224"/>
    </location>
</feature>
<proteinExistence type="inferred from homology"/>
<dbReference type="CDD" id="cd00118">
    <property type="entry name" value="LysM"/>
    <property type="match status" value="1"/>
</dbReference>
<evidence type="ECO:0000256" key="6">
    <source>
        <dbReference type="ARBA" id="ARBA00023157"/>
    </source>
</evidence>
<name>A0AAP9LDH1_9GAMM</name>
<evidence type="ECO:0000256" key="7">
    <source>
        <dbReference type="ARBA" id="ARBA00023237"/>
    </source>
</evidence>
<dbReference type="Gene3D" id="3.10.350.10">
    <property type="entry name" value="LysM domain"/>
    <property type="match status" value="1"/>
</dbReference>
<reference evidence="12" key="2">
    <citation type="journal article" date="2022" name="Plant Pathol J">
        <title>Comparative Genomic Analysis of Pathogenic Factors of Pectobacterium Species Isolated in South Korea Using Whole-Genome Sequencing.</title>
        <authorList>
            <person name="Jee S."/>
            <person name="Kang I.J."/>
            <person name="Bak G."/>
            <person name="Kang S."/>
            <person name="Lee J."/>
            <person name="Heu S."/>
            <person name="Hwang I."/>
        </authorList>
    </citation>
    <scope>NUCLEOTIDE SEQUENCE</scope>
    <source>
        <strain evidence="12">PZ1</strain>
    </source>
</reference>
<reference evidence="13" key="1">
    <citation type="submission" date="2019-11" db="EMBL/GenBank/DDBJ databases">
        <authorList>
            <person name="Jee S."/>
        </authorList>
    </citation>
    <scope>NUCLEOTIDE SEQUENCE [LARGE SCALE GENOMIC DNA]</scope>
    <source>
        <strain evidence="13">PZ1</strain>
    </source>
</reference>
<dbReference type="InterPro" id="IPR038177">
    <property type="entry name" value="IAT_beta_sf"/>
</dbReference>
<dbReference type="EMBL" id="JBIXKD010000010">
    <property type="protein sequence ID" value="MFJ5321933.1"/>
    <property type="molecule type" value="Genomic_DNA"/>
</dbReference>
<keyword evidence="5" id="KW-0472">Membrane</keyword>
<dbReference type="PANTHER" id="PTHR39576">
    <property type="entry name" value="ATTACHING AND EFFACING PROTEIN HOMOLOG-RELATED-RELATED"/>
    <property type="match status" value="1"/>
</dbReference>
<reference evidence="11 14" key="3">
    <citation type="submission" date="2024-10" db="EMBL/GenBank/DDBJ databases">
        <authorList>
            <person name="Lu C.-H."/>
        </authorList>
    </citation>
    <scope>NUCLEOTIDE SEQUENCE [LARGE SCALE GENOMIC DNA]</scope>
    <source>
        <strain evidence="11 14">22QBSP01-2</strain>
    </source>
</reference>
<dbReference type="GO" id="GO:0009279">
    <property type="term" value="C:cell outer membrane"/>
    <property type="evidence" value="ECO:0007669"/>
    <property type="project" value="UniProtKB-SubCell"/>
</dbReference>
<evidence type="ECO:0000313" key="12">
    <source>
        <dbReference type="EMBL" id="QHQ25216.1"/>
    </source>
</evidence>
<dbReference type="PRINTS" id="PR01369">
    <property type="entry name" value="INTIMIN"/>
</dbReference>
<dbReference type="Pfam" id="PF09134">
    <property type="entry name" value="Invasin_D3"/>
    <property type="match status" value="3"/>
</dbReference>
<dbReference type="InterPro" id="IPR008964">
    <property type="entry name" value="Invasin/intimin_cell_adhesion"/>
</dbReference>
<dbReference type="Pfam" id="PF11924">
    <property type="entry name" value="IAT_beta"/>
    <property type="match status" value="1"/>
</dbReference>
<dbReference type="PANTHER" id="PTHR39576:SF2">
    <property type="entry name" value="ATTACHING AND EFFACING PROTEIN HOMOLOG-RELATED"/>
    <property type="match status" value="1"/>
</dbReference>
<evidence type="ECO:0000313" key="13">
    <source>
        <dbReference type="Proteomes" id="UP000464054"/>
    </source>
</evidence>
<dbReference type="SUPFAM" id="SSF54106">
    <property type="entry name" value="LysM domain"/>
    <property type="match status" value="1"/>
</dbReference>
<evidence type="ECO:0000313" key="14">
    <source>
        <dbReference type="Proteomes" id="UP001617714"/>
    </source>
</evidence>
<comment type="subcellular location">
    <subcellularLocation>
        <location evidence="1">Cell outer membrane</location>
    </subcellularLocation>
</comment>
<organism evidence="12 13">
    <name type="scientific">Pectobacterium parvum</name>
    <dbReference type="NCBI Taxonomy" id="2778550"/>
    <lineage>
        <taxon>Bacteria</taxon>
        <taxon>Pseudomonadati</taxon>
        <taxon>Pseudomonadota</taxon>
        <taxon>Gammaproteobacteria</taxon>
        <taxon>Enterobacterales</taxon>
        <taxon>Pectobacteriaceae</taxon>
        <taxon>Pectobacterium</taxon>
    </lineage>
</organism>
<keyword evidence="7" id="KW-0998">Cell outer membrane</keyword>
<keyword evidence="4" id="KW-0843">Virulence</keyword>
<gene>
    <name evidence="11" type="ORF">ACIPSN_11320</name>
    <name evidence="12" type="ORF">GMX10_14980</name>
</gene>
<sequence length="1752" mass="187867">MKDRFKHTHFVPLHLKLLAWMNIGIQVSFPIVAAFTPATAVAGGDDRFLQNQEQIALQTRVYTLGEGETVSTIAKKYHMTLDALRKLNQFRTFSQGFDHLQQGDELEVPVAPLPEVRWDDASVTEEQGNDTHAHKVAGYAAQAGGTLANGAGSDAIASMAQGIVSRAASDEIQQWLGRFGTARVQLEMDKNFSLKNSQLDLLVPLFEQKDSLVFSQGSIHRTDGRTQSNLGGGYRWFADDWMLGVNTFLDYDLSRDHSRLGLGGEYWRNFLKLGANIYYRLTGWKTSPELRDYEERPANGWDVRMQAWVPSLPQLGGKLMYEQYYGDEVSLFGQDSRQRNPHAITAGVNYTPVPLLTFGAEQRQGQSGKSDTRFSMDMNYQLGVPWQQQVNPDSVAIMRSLVGSRYDLVERNNNIVLEYRKKKDVILLRTADLVTGYAGEQKPLGVSVTSKYGMERIDWSAPSLIASGGNIVQDGSDWYVVVPEYSSVREGGNSYTVSGVAVDKKGNISDRADTQVTATQAALDISTSSLSPSSASQPANGVSQQKFVLKVNDKEGRPVDIAENEISVVSTSKLRGNINATVSAFTRLVAGEYEMTVTAGTVPESFTLIPSARNIQFASADVILTADNATAQVDTLDVIEDGAIADGKSNNRFRVTVIDAHNNSVSGQSIRLKADKGATVAESVITEADGTVIVPITSQQAGDTTVTASIHGRDEKTLTLTFHPDQNTMRVEQNNLSILPEVSLADGKTPKNVVAKVTDAKGNAVPDVLVTFSTDNGATLAEKIVKTDAQGVVTTTLVSTIAGPSRVLASINNLTTTKDTTFIGNNATAIVSSVSTDATSGVADGVTAVTFRALIKDLNGNLLSGIPVDWKSDKNSSIVAFNHAQTLTSKEGIAEVAVTSTRAYSDVVVTAFTNASSVSASPFIFSAGDVDENRSELALSPSVIVAGKETATLRLTLRDSKGNLLTGKTVSGISDNSDVNVGESQQNSNTRGRYTMVVSSDKAGTATLSVKVDGQTLNMSRILTVKGDNDRWKLSSIVSNTASLIAGDRKGATYHATVTDAQGNLLNNVVVSWQLSGQAESYEPTSRTNEKGVAITTVRSNTAGLLQMTAYLDADNYAQADGVTVVAGEIKNSTFGADKTNIGSDGKDSVTLTASLEDSYGNPVTGKILTIEGADSLAGFKLSAVQDQQNGRYVATGTSTTKGKVILSAKVDGKKVGNSVTVTVGAITPDLRFDNAEQPVTWTRSFTASQVVRGMPEGVEQKWSSSDSRVATVDGNGRVTLLKAGSARISIYTPGNEQYNQSMASYTLSVSRAAPGLKAGTGNPITAIWADGKEQNITANYTNSDVLDGLTAVYTTKNTAIVTVDNVGKLTAVKPGAATVTVSTPETDQFLAASADVTYVLNKATADVSFNTTTVKTTDEEAFTLQSPVTSLTPQASIKWMSSNTNVVSVSGSGTIEGNVGKGQTRLTLTVLANDYYNASSGYYDVMVYTKPSISLGDVSYISKGSKGSSGTWTPVFTDDSLSVTWSADVSDEFSKPESVTVYILDNNGNELARQTELSPSGSKTTTVNPNSSLWDKKVHVALIAKGFGKLETNKSSSEVIVRNLEPRQIWTTFTVRSQVKTMTSQGEDNACQSSAFGRDHWNNAVVTGERVSFGGKTLISPMSVRARVNASQNGSSFSKEYFPNSYTTVVTNQNINFGTTRIAQNCWRDHTGRYNIDIIVGYNGKTYEYSGLGYGWGGNGDGMYVDRINDF</sequence>
<evidence type="ECO:0000256" key="5">
    <source>
        <dbReference type="ARBA" id="ARBA00023136"/>
    </source>
</evidence>
<dbReference type="PROSITE" id="PS51782">
    <property type="entry name" value="LYSM"/>
    <property type="match status" value="1"/>
</dbReference>
<keyword evidence="6" id="KW-1015">Disulfide bond</keyword>
<evidence type="ECO:0000256" key="4">
    <source>
        <dbReference type="ARBA" id="ARBA00023026"/>
    </source>
</evidence>
<dbReference type="InterPro" id="IPR018392">
    <property type="entry name" value="LysM"/>
</dbReference>
<dbReference type="SMART" id="SM00634">
    <property type="entry name" value="BID_1"/>
    <property type="match status" value="6"/>
</dbReference>
<evidence type="ECO:0000256" key="2">
    <source>
        <dbReference type="ARBA" id="ARBA00010116"/>
    </source>
</evidence>
<dbReference type="Pfam" id="PF02369">
    <property type="entry name" value="Big_1"/>
    <property type="match status" value="4"/>
</dbReference>
<dbReference type="SMART" id="SM00257">
    <property type="entry name" value="LysM"/>
    <property type="match status" value="1"/>
</dbReference>
<dbReference type="SUPFAM" id="SSF49373">
    <property type="entry name" value="Invasin/intimin cell-adhesion fragments"/>
    <property type="match status" value="9"/>
</dbReference>
<evidence type="ECO:0000256" key="1">
    <source>
        <dbReference type="ARBA" id="ARBA00004442"/>
    </source>
</evidence>
<dbReference type="InterPro" id="IPR003344">
    <property type="entry name" value="Big_1_dom"/>
</dbReference>
<dbReference type="FunFam" id="2.40.160.160:FF:000001">
    <property type="entry name" value="Intimin-like inverse autotransporter SinH"/>
    <property type="match status" value="1"/>
</dbReference>
<dbReference type="PROSITE" id="PS51127">
    <property type="entry name" value="BIG1"/>
    <property type="match status" value="3"/>
</dbReference>
<keyword evidence="14" id="KW-1185">Reference proteome</keyword>
<feature type="domain" description="Big-1" evidence="9">
    <location>
        <begin position="633"/>
        <end position="723"/>
    </location>
</feature>
<dbReference type="InterPro" id="IPR024519">
    <property type="entry name" value="IAT_beta"/>
</dbReference>
<feature type="domain" description="LysM" evidence="10">
    <location>
        <begin position="60"/>
        <end position="108"/>
    </location>
</feature>
<dbReference type="InterPro" id="IPR015217">
    <property type="entry name" value="Invasin_dom_3"/>
</dbReference>
<dbReference type="Pfam" id="PF02368">
    <property type="entry name" value="Big_2"/>
    <property type="match status" value="1"/>
</dbReference>
<evidence type="ECO:0000313" key="11">
    <source>
        <dbReference type="EMBL" id="MFJ5321933.1"/>
    </source>
</evidence>
<accession>A0AAP9LDH1</accession>
<dbReference type="EMBL" id="CP046377">
    <property type="protein sequence ID" value="QHQ25216.1"/>
    <property type="molecule type" value="Genomic_DNA"/>
</dbReference>
<comment type="similarity">
    <text evidence="2">Belongs to the intimin/invasin family.</text>
</comment>
<dbReference type="Pfam" id="PF01476">
    <property type="entry name" value="LysM"/>
    <property type="match status" value="1"/>
</dbReference>
<dbReference type="InterPro" id="IPR051715">
    <property type="entry name" value="Intimin-Invasin_domain"/>
</dbReference>
<dbReference type="Proteomes" id="UP000464054">
    <property type="component" value="Chromosome"/>
</dbReference>
<evidence type="ECO:0000256" key="3">
    <source>
        <dbReference type="ARBA" id="ARBA00017346"/>
    </source>
</evidence>
<evidence type="ECO:0000259" key="10">
    <source>
        <dbReference type="PROSITE" id="PS51782"/>
    </source>
</evidence>
<dbReference type="GO" id="GO:0007155">
    <property type="term" value="P:cell adhesion"/>
    <property type="evidence" value="ECO:0007669"/>
    <property type="project" value="InterPro"/>
</dbReference>
<dbReference type="Proteomes" id="UP001617714">
    <property type="component" value="Unassembled WGS sequence"/>
</dbReference>
<evidence type="ECO:0000259" key="9">
    <source>
        <dbReference type="PROSITE" id="PS51127"/>
    </source>
</evidence>
<evidence type="ECO:0000256" key="8">
    <source>
        <dbReference type="ARBA" id="ARBA00029955"/>
    </source>
</evidence>
<dbReference type="InterPro" id="IPR003535">
    <property type="entry name" value="Intimin/invasin_bac"/>
</dbReference>
<protein>
    <recommendedName>
        <fullName evidence="3">Intimin</fullName>
    </recommendedName>
    <alternativeName>
        <fullName evidence="8">Attaching and effacing protein</fullName>
    </alternativeName>
</protein>
<dbReference type="InterPro" id="IPR036779">
    <property type="entry name" value="LysM_dom_sf"/>
</dbReference>
<dbReference type="InterPro" id="IPR013783">
    <property type="entry name" value="Ig-like_fold"/>
</dbReference>
<dbReference type="Gene3D" id="2.60.40.10">
    <property type="entry name" value="Immunoglobulins"/>
    <property type="match status" value="7"/>
</dbReference>
<feature type="domain" description="Big-1" evidence="9">
    <location>
        <begin position="733"/>
        <end position="823"/>
    </location>
</feature>
<dbReference type="InterPro" id="IPR003343">
    <property type="entry name" value="Big_2"/>
</dbReference>
<dbReference type="RefSeq" id="WP_052012064.1">
    <property type="nucleotide sequence ID" value="NZ_CP046377.1"/>
</dbReference>
<dbReference type="Gene3D" id="2.60.40.1080">
    <property type="match status" value="3"/>
</dbReference>
<dbReference type="Gene3D" id="2.40.160.160">
    <property type="entry name" value="Inverse autotransporter, beta-domain"/>
    <property type="match status" value="1"/>
</dbReference>